<feature type="compositionally biased region" description="Basic residues" evidence="1">
    <location>
        <begin position="8"/>
        <end position="26"/>
    </location>
</feature>
<feature type="region of interest" description="Disordered" evidence="1">
    <location>
        <begin position="1"/>
        <end position="58"/>
    </location>
</feature>
<evidence type="ECO:0000256" key="1">
    <source>
        <dbReference type="SAM" id="MobiDB-lite"/>
    </source>
</evidence>
<evidence type="ECO:0000313" key="2">
    <source>
        <dbReference type="EMBL" id="MBY74286.1"/>
    </source>
</evidence>
<name>A0A2S2Q983_9HEMI</name>
<protein>
    <submittedName>
        <fullName evidence="2">Uncharacterized protein</fullName>
    </submittedName>
</protein>
<feature type="compositionally biased region" description="Basic residues" evidence="1">
    <location>
        <begin position="108"/>
        <end position="118"/>
    </location>
</feature>
<feature type="region of interest" description="Disordered" evidence="1">
    <location>
        <begin position="108"/>
        <end position="155"/>
    </location>
</feature>
<dbReference type="OrthoDB" id="10060000at2759"/>
<sequence>METDIKQQRIKRSKRRERAQRMHAKKHELDSGEEDELSAKEKIQRPPPPNRRKKKETSLFDEDVVDGFAILSFKSYEDLENCVQQCLVKSAVTLGLDPSSQSFLHRNHHKHHRNHVHNHNNNNHHDSNSSTPVTPVKSEYNVPSPPTTPNNFNHNKVSQTKKNLLCCTCIRRRNTCRSSS</sequence>
<reference evidence="2" key="1">
    <citation type="submission" date="2018-04" db="EMBL/GenBank/DDBJ databases">
        <title>Transcriptome assembly of Sipha flava.</title>
        <authorList>
            <person name="Scully E.D."/>
            <person name="Geib S.M."/>
            <person name="Palmer N.A."/>
            <person name="Koch K."/>
            <person name="Bradshaw J."/>
            <person name="Heng-Moss T."/>
            <person name="Sarath G."/>
        </authorList>
    </citation>
    <scope>NUCLEOTIDE SEQUENCE</scope>
</reference>
<gene>
    <name evidence="2" type="ORF">g.138593</name>
</gene>
<organism evidence="2">
    <name type="scientific">Sipha flava</name>
    <name type="common">yellow sugarcane aphid</name>
    <dbReference type="NCBI Taxonomy" id="143950"/>
    <lineage>
        <taxon>Eukaryota</taxon>
        <taxon>Metazoa</taxon>
        <taxon>Ecdysozoa</taxon>
        <taxon>Arthropoda</taxon>
        <taxon>Hexapoda</taxon>
        <taxon>Insecta</taxon>
        <taxon>Pterygota</taxon>
        <taxon>Neoptera</taxon>
        <taxon>Paraneoptera</taxon>
        <taxon>Hemiptera</taxon>
        <taxon>Sternorrhyncha</taxon>
        <taxon>Aphidomorpha</taxon>
        <taxon>Aphidoidea</taxon>
        <taxon>Aphididae</taxon>
        <taxon>Sipha</taxon>
    </lineage>
</organism>
<accession>A0A2S2Q983</accession>
<dbReference type="AlphaFoldDB" id="A0A2S2Q983"/>
<proteinExistence type="predicted"/>
<dbReference type="EMBL" id="GGMS01005083">
    <property type="protein sequence ID" value="MBY74286.1"/>
    <property type="molecule type" value="Transcribed_RNA"/>
</dbReference>